<name>A0AAE0DHZ8_9LECA</name>
<dbReference type="EMBL" id="JASNWA010000009">
    <property type="protein sequence ID" value="KAK3170274.1"/>
    <property type="molecule type" value="Genomic_DNA"/>
</dbReference>
<organism evidence="1 2">
    <name type="scientific">Lepraria neglecta</name>
    <dbReference type="NCBI Taxonomy" id="209136"/>
    <lineage>
        <taxon>Eukaryota</taxon>
        <taxon>Fungi</taxon>
        <taxon>Dikarya</taxon>
        <taxon>Ascomycota</taxon>
        <taxon>Pezizomycotina</taxon>
        <taxon>Lecanoromycetes</taxon>
        <taxon>OSLEUM clade</taxon>
        <taxon>Lecanoromycetidae</taxon>
        <taxon>Lecanorales</taxon>
        <taxon>Lecanorineae</taxon>
        <taxon>Stereocaulaceae</taxon>
        <taxon>Lepraria</taxon>
    </lineage>
</organism>
<evidence type="ECO:0000313" key="1">
    <source>
        <dbReference type="EMBL" id="KAK3170274.1"/>
    </source>
</evidence>
<protein>
    <submittedName>
        <fullName evidence="1">Uncharacterized protein</fullName>
    </submittedName>
</protein>
<accession>A0AAE0DHZ8</accession>
<proteinExistence type="predicted"/>
<dbReference type="AlphaFoldDB" id="A0AAE0DHZ8"/>
<dbReference type="Proteomes" id="UP001276659">
    <property type="component" value="Unassembled WGS sequence"/>
</dbReference>
<comment type="caution">
    <text evidence="1">The sequence shown here is derived from an EMBL/GenBank/DDBJ whole genome shotgun (WGS) entry which is preliminary data.</text>
</comment>
<sequence length="439" mass="52148">MPDNKKRKVDDNLPNSWAQRYDEALAMNIKPTFMDVFDRHTCYPFFSRLCDHLCIAEIVALTRTCKKYSGLYQYLLPIQWDVDHKLRRFVKDPYGFRSQMARHDALVSGSFVLQFFERVTWMESDLDIFIEHGEGANKFGSYLVNKEGYALTLSTEDAEYELHSYEEPRRYGHIQSGKCFIGEPQTKIQIITTTKIPIKSIFRGFYSTIIVNVMGWNKVYSVFPLSTSIQHKGYQLKPIDDHHAPLVNKYSRRGWDMQEIMWPEEKRINHPVRKYRRLGDRFTWTIPVDSKKVEWSKTPDYVLEYASFRMLSNHEYPGLDERYIDYQHPPEQHVGPRCYGIDAMLFVSRTLKHTYLRPSHDYELECFLGVRVDQSTQLELRKLELSKRPPNYDQLIQNPHALYRHADYERPNTWTYRDDDFPGWYQAWEQNGNKSAEPI</sequence>
<gene>
    <name evidence="1" type="ORF">OEA41_009661</name>
</gene>
<evidence type="ECO:0000313" key="2">
    <source>
        <dbReference type="Proteomes" id="UP001276659"/>
    </source>
</evidence>
<reference evidence="1" key="1">
    <citation type="submission" date="2022-11" db="EMBL/GenBank/DDBJ databases">
        <title>Chromosomal genome sequence assembly and mating type (MAT) locus characterization of the leprose asexual lichenized fungus Lepraria neglecta (Nyl.) Erichsen.</title>
        <authorList>
            <person name="Allen J.L."/>
            <person name="Pfeffer B."/>
        </authorList>
    </citation>
    <scope>NUCLEOTIDE SEQUENCE</scope>
    <source>
        <strain evidence="1">Allen 5258</strain>
    </source>
</reference>
<keyword evidence="2" id="KW-1185">Reference proteome</keyword>